<dbReference type="RefSeq" id="WP_341416269.1">
    <property type="nucleotide sequence ID" value="NZ_JBBPCC010000008.1"/>
</dbReference>
<feature type="transmembrane region" description="Helical" evidence="1">
    <location>
        <begin position="479"/>
        <end position="497"/>
    </location>
</feature>
<sequence>MPDWSYQTLFRPLLFRLSSRLARELTFQAIGGLSRLPGGRLVIRTLGHMEPSPILASRAGSLELYTPVGLSGSLDPEGKAHAAMAQFGFGFIMTGPITPEPLSSSAPILRETDRESLIYPSYTENIGLKEAERLFEHPRHRLPQLARLMPMPGVTGDEALQQLAHMLERLGQAGAAGFCLDVLRSDGNMEEQLDLIRRFPDLVRRLQAQGRLGGQVQPPEGSAGAKEFSAVSLTRGGELREGETASGSCREVLAAGLPPLFLYVPPDAPDPLVSELLAQVQAGGWTGLTVGEGLPEGEGVRIGCEAKIPGLALLRRLRAEAPAELTLQAACGVHEPQDALDLIAAGADQVLLHSGMVYAGPGLPKRVNEAIAYERLRLQPEPAPMPFWRNWGWMWLLGLGMIIGGVLAWFVAITTVLLPYDEAFLGLDRDALHRVNGNLLHFMSHDRVTLAGTMVSIGILYTQLARYGLQEGQHWSRTALGLSAGVGFSSFFLYLGTGYFDPLHALAAAALFPMFLLSMRGIQDRPYRRPVHLYNDRIWRLAMWGQLCFVVLGFALAIGGLTIAGVGVTGVFVPQDLVFMQTTFAELDAVNPRLIPLIAHDRAGFGGALLSNALALVVISLWGLQRGERWQWKTLLFGGAPGFAAGLGIHMGIGYMDFWHLLPALFALALYIAGLILLYPYLMGGRAASTESGAFRTDGLNM</sequence>
<keyword evidence="3" id="KW-1185">Reference proteome</keyword>
<dbReference type="InterPro" id="IPR013785">
    <property type="entry name" value="Aldolase_TIM"/>
</dbReference>
<feature type="transmembrane region" description="Helical" evidence="1">
    <location>
        <begin position="603"/>
        <end position="623"/>
    </location>
</feature>
<evidence type="ECO:0000256" key="1">
    <source>
        <dbReference type="SAM" id="Phobius"/>
    </source>
</evidence>
<dbReference type="EMBL" id="JBBPCC010000008">
    <property type="protein sequence ID" value="MEK8129177.1"/>
    <property type="molecule type" value="Genomic_DNA"/>
</dbReference>
<protein>
    <recommendedName>
        <fullName evidence="4">Dihydroorotate dehydrogenase</fullName>
    </recommendedName>
</protein>
<keyword evidence="1" id="KW-0472">Membrane</keyword>
<accession>A0ABU9DLT1</accession>
<evidence type="ECO:0008006" key="4">
    <source>
        <dbReference type="Google" id="ProtNLM"/>
    </source>
</evidence>
<comment type="caution">
    <text evidence="2">The sequence shown here is derived from an EMBL/GenBank/DDBJ whole genome shotgun (WGS) entry which is preliminary data.</text>
</comment>
<dbReference type="Proteomes" id="UP001469365">
    <property type="component" value="Unassembled WGS sequence"/>
</dbReference>
<feature type="transmembrane region" description="Helical" evidence="1">
    <location>
        <begin position="503"/>
        <end position="522"/>
    </location>
</feature>
<feature type="transmembrane region" description="Helical" evidence="1">
    <location>
        <begin position="395"/>
        <end position="420"/>
    </location>
</feature>
<organism evidence="2 3">
    <name type="scientific">Paenibacillus filicis</name>
    <dbReference type="NCBI Taxonomy" id="669464"/>
    <lineage>
        <taxon>Bacteria</taxon>
        <taxon>Bacillati</taxon>
        <taxon>Bacillota</taxon>
        <taxon>Bacilli</taxon>
        <taxon>Bacillales</taxon>
        <taxon>Paenibacillaceae</taxon>
        <taxon>Paenibacillus</taxon>
    </lineage>
</organism>
<reference evidence="2 3" key="1">
    <citation type="submission" date="2024-04" db="EMBL/GenBank/DDBJ databases">
        <title>draft genome sequnece of Paenibacillus filicis.</title>
        <authorList>
            <person name="Kim D.-U."/>
        </authorList>
    </citation>
    <scope>NUCLEOTIDE SEQUENCE [LARGE SCALE GENOMIC DNA]</scope>
    <source>
        <strain evidence="2 3">KACC14197</strain>
    </source>
</reference>
<keyword evidence="1" id="KW-0812">Transmembrane</keyword>
<evidence type="ECO:0000313" key="3">
    <source>
        <dbReference type="Proteomes" id="UP001469365"/>
    </source>
</evidence>
<feature type="transmembrane region" description="Helical" evidence="1">
    <location>
        <begin position="635"/>
        <end position="655"/>
    </location>
</feature>
<keyword evidence="1" id="KW-1133">Transmembrane helix</keyword>
<dbReference type="SUPFAM" id="SSF51395">
    <property type="entry name" value="FMN-linked oxidoreductases"/>
    <property type="match status" value="1"/>
</dbReference>
<feature type="transmembrane region" description="Helical" evidence="1">
    <location>
        <begin position="448"/>
        <end position="467"/>
    </location>
</feature>
<feature type="transmembrane region" description="Helical" evidence="1">
    <location>
        <begin position="661"/>
        <end position="682"/>
    </location>
</feature>
<feature type="transmembrane region" description="Helical" evidence="1">
    <location>
        <begin position="543"/>
        <end position="573"/>
    </location>
</feature>
<proteinExistence type="predicted"/>
<gene>
    <name evidence="2" type="ORF">WMW72_14825</name>
</gene>
<evidence type="ECO:0000313" key="2">
    <source>
        <dbReference type="EMBL" id="MEK8129177.1"/>
    </source>
</evidence>
<name>A0ABU9DLT1_9BACL</name>
<dbReference type="Gene3D" id="3.20.20.70">
    <property type="entry name" value="Aldolase class I"/>
    <property type="match status" value="2"/>
</dbReference>